<evidence type="ECO:0000259" key="6">
    <source>
        <dbReference type="PROSITE" id="PS51060"/>
    </source>
</evidence>
<evidence type="ECO:0000313" key="8">
    <source>
        <dbReference type="Proteomes" id="UP000243975"/>
    </source>
</evidence>
<dbReference type="Gene3D" id="1.20.142.10">
    <property type="entry name" value="Poly(ADP-ribose) polymerase, regulatory domain"/>
    <property type="match status" value="1"/>
</dbReference>
<keyword evidence="2" id="KW-0328">Glycosyltransferase</keyword>
<dbReference type="GO" id="GO:0006302">
    <property type="term" value="P:double-strand break repair"/>
    <property type="evidence" value="ECO:0007669"/>
    <property type="project" value="TreeGrafter"/>
</dbReference>
<dbReference type="GO" id="GO:0005730">
    <property type="term" value="C:nucleolus"/>
    <property type="evidence" value="ECO:0007669"/>
    <property type="project" value="TreeGrafter"/>
</dbReference>
<evidence type="ECO:0000256" key="4">
    <source>
        <dbReference type="ARBA" id="ARBA00023027"/>
    </source>
</evidence>
<evidence type="ECO:0000256" key="5">
    <source>
        <dbReference type="ARBA" id="ARBA00033987"/>
    </source>
</evidence>
<dbReference type="EMBL" id="LEKV01005740">
    <property type="protein sequence ID" value="KVH87886.1"/>
    <property type="molecule type" value="Genomic_DNA"/>
</dbReference>
<name>A0A103XBZ2_CYNCS</name>
<evidence type="ECO:0000256" key="1">
    <source>
        <dbReference type="ARBA" id="ARBA00012020"/>
    </source>
</evidence>
<dbReference type="Gramene" id="KVH87886">
    <property type="protein sequence ID" value="KVH87886"/>
    <property type="gene ID" value="Ccrd_024800"/>
</dbReference>
<reference evidence="7 8" key="1">
    <citation type="journal article" date="2016" name="Sci. Rep.">
        <title>The genome sequence of the outbreeding globe artichoke constructed de novo incorporating a phase-aware low-pass sequencing strategy of F1 progeny.</title>
        <authorList>
            <person name="Scaglione D."/>
            <person name="Reyes-Chin-Wo S."/>
            <person name="Acquadro A."/>
            <person name="Froenicke L."/>
            <person name="Portis E."/>
            <person name="Beitel C."/>
            <person name="Tirone M."/>
            <person name="Mauro R."/>
            <person name="Lo Monaco A."/>
            <person name="Mauromicale G."/>
            <person name="Faccioli P."/>
            <person name="Cattivelli L."/>
            <person name="Rieseberg L."/>
            <person name="Michelmore R."/>
            <person name="Lanteri S."/>
        </authorList>
    </citation>
    <scope>NUCLEOTIDE SEQUENCE [LARGE SCALE GENOMIC DNA]</scope>
    <source>
        <strain evidence="7">2C</strain>
    </source>
</reference>
<feature type="domain" description="PARP alpha-helical" evidence="6">
    <location>
        <begin position="85"/>
        <end position="205"/>
    </location>
</feature>
<dbReference type="AlphaFoldDB" id="A0A103XBZ2"/>
<gene>
    <name evidence="7" type="ORF">Ccrd_024800</name>
</gene>
<dbReference type="InterPro" id="IPR004102">
    <property type="entry name" value="Poly(ADP-ribose)pol_reg_dom"/>
</dbReference>
<dbReference type="PROSITE" id="PS51060">
    <property type="entry name" value="PARP_ALPHA_HD"/>
    <property type="match status" value="1"/>
</dbReference>
<evidence type="ECO:0000256" key="2">
    <source>
        <dbReference type="ARBA" id="ARBA00022676"/>
    </source>
</evidence>
<evidence type="ECO:0000313" key="7">
    <source>
        <dbReference type="EMBL" id="KVH87886.1"/>
    </source>
</evidence>
<keyword evidence="4" id="KW-0520">NAD</keyword>
<evidence type="ECO:0000256" key="3">
    <source>
        <dbReference type="ARBA" id="ARBA00022679"/>
    </source>
</evidence>
<dbReference type="STRING" id="59895.A0A103XBZ2"/>
<comment type="caution">
    <text evidence="7">The sequence shown here is derived from an EMBL/GenBank/DDBJ whole genome shotgun (WGS) entry which is preliminary data.</text>
</comment>
<accession>A0A103XBZ2</accession>
<dbReference type="Pfam" id="PF02877">
    <property type="entry name" value="PARP_reg"/>
    <property type="match status" value="1"/>
</dbReference>
<protein>
    <recommendedName>
        <fullName evidence="1">NAD(+) ADP-ribosyltransferase</fullName>
        <ecNumber evidence="1">2.4.2.30</ecNumber>
    </recommendedName>
</protein>
<organism evidence="7 8">
    <name type="scientific">Cynara cardunculus var. scolymus</name>
    <name type="common">Globe artichoke</name>
    <name type="synonym">Cynara scolymus</name>
    <dbReference type="NCBI Taxonomy" id="59895"/>
    <lineage>
        <taxon>Eukaryota</taxon>
        <taxon>Viridiplantae</taxon>
        <taxon>Streptophyta</taxon>
        <taxon>Embryophyta</taxon>
        <taxon>Tracheophyta</taxon>
        <taxon>Spermatophyta</taxon>
        <taxon>Magnoliopsida</taxon>
        <taxon>eudicotyledons</taxon>
        <taxon>Gunneridae</taxon>
        <taxon>Pentapetalae</taxon>
        <taxon>asterids</taxon>
        <taxon>campanulids</taxon>
        <taxon>Asterales</taxon>
        <taxon>Asteraceae</taxon>
        <taxon>Carduoideae</taxon>
        <taxon>Cardueae</taxon>
        <taxon>Carduinae</taxon>
        <taxon>Cynara</taxon>
    </lineage>
</organism>
<keyword evidence="8" id="KW-1185">Reference proteome</keyword>
<dbReference type="EC" id="2.4.2.30" evidence="1"/>
<dbReference type="GO" id="GO:0003950">
    <property type="term" value="F:NAD+ poly-ADP-ribosyltransferase activity"/>
    <property type="evidence" value="ECO:0007669"/>
    <property type="project" value="UniProtKB-EC"/>
</dbReference>
<dbReference type="PANTHER" id="PTHR10459">
    <property type="entry name" value="DNA LIGASE"/>
    <property type="match status" value="1"/>
</dbReference>
<dbReference type="InterPro" id="IPR050800">
    <property type="entry name" value="ARTD/PARP"/>
</dbReference>
<dbReference type="Proteomes" id="UP000243975">
    <property type="component" value="Unassembled WGS sequence"/>
</dbReference>
<keyword evidence="3" id="KW-0808">Transferase</keyword>
<dbReference type="GO" id="GO:0070212">
    <property type="term" value="P:protein poly-ADP-ribosylation"/>
    <property type="evidence" value="ECO:0007669"/>
    <property type="project" value="TreeGrafter"/>
</dbReference>
<comment type="catalytic activity">
    <reaction evidence="5">
        <text>NAD(+) + (ADP-D-ribosyl)n-acceptor = nicotinamide + (ADP-D-ribosyl)n+1-acceptor + H(+).</text>
        <dbReference type="EC" id="2.4.2.30"/>
    </reaction>
</comment>
<proteinExistence type="predicted"/>
<dbReference type="PANTHER" id="PTHR10459:SF60">
    <property type="entry name" value="POLY [ADP-RIBOSE] POLYMERASE 2"/>
    <property type="match status" value="1"/>
</dbReference>
<dbReference type="GO" id="GO:1990404">
    <property type="term" value="F:NAD+-protein mono-ADP-ribosyltransferase activity"/>
    <property type="evidence" value="ECO:0007669"/>
    <property type="project" value="TreeGrafter"/>
</dbReference>
<sequence length="205" mass="22911">MEPLQEGLCEVEPQTTQVIQPTSIVDGKNVMIPDSTTNQDLLASCDEFDNDVGAIFPLPNSEFNSPLQVTPLFRSLAAGIPSPQFSESVGHGSSLFNAIFRAVGKINIIAEDLLGYNAEKLPLGKLSRATISKGYEVLRKVAVVIGQYDRKKLEQLSREFYTVIPHDFGFKKMREFVIDTPQKLKRKLEMVPSLSWRSRSFLCTM</sequence>
<dbReference type="InterPro" id="IPR036616">
    <property type="entry name" value="Poly(ADP-ribose)pol_reg_dom_sf"/>
</dbReference>
<dbReference type="SUPFAM" id="SSF47587">
    <property type="entry name" value="Domain of poly(ADP-ribose) polymerase"/>
    <property type="match status" value="1"/>
</dbReference>